<reference evidence="2 3" key="1">
    <citation type="journal article" date="2021" name="Plant Biotechnol. J.">
        <title>Multi-omics assisted identification of the key and species-specific regulatory components of drought-tolerant mechanisms in Gossypium stocksii.</title>
        <authorList>
            <person name="Yu D."/>
            <person name="Ke L."/>
            <person name="Zhang D."/>
            <person name="Wu Y."/>
            <person name="Sun Y."/>
            <person name="Mei J."/>
            <person name="Sun J."/>
            <person name="Sun Y."/>
        </authorList>
    </citation>
    <scope>NUCLEOTIDE SEQUENCE [LARGE SCALE GENOMIC DNA]</scope>
    <source>
        <strain evidence="3">cv. E1</strain>
        <tissue evidence="2">Leaf</tissue>
    </source>
</reference>
<name>A0A9D3URZ1_9ROSI</name>
<dbReference type="Proteomes" id="UP000828251">
    <property type="component" value="Unassembled WGS sequence"/>
</dbReference>
<organism evidence="2 3">
    <name type="scientific">Gossypium stocksii</name>
    <dbReference type="NCBI Taxonomy" id="47602"/>
    <lineage>
        <taxon>Eukaryota</taxon>
        <taxon>Viridiplantae</taxon>
        <taxon>Streptophyta</taxon>
        <taxon>Embryophyta</taxon>
        <taxon>Tracheophyta</taxon>
        <taxon>Spermatophyta</taxon>
        <taxon>Magnoliopsida</taxon>
        <taxon>eudicotyledons</taxon>
        <taxon>Gunneridae</taxon>
        <taxon>Pentapetalae</taxon>
        <taxon>rosids</taxon>
        <taxon>malvids</taxon>
        <taxon>Malvales</taxon>
        <taxon>Malvaceae</taxon>
        <taxon>Malvoideae</taxon>
        <taxon>Gossypium</taxon>
    </lineage>
</organism>
<proteinExistence type="predicted"/>
<evidence type="ECO:0000256" key="1">
    <source>
        <dbReference type="SAM" id="MobiDB-lite"/>
    </source>
</evidence>
<dbReference type="AlphaFoldDB" id="A0A9D3URZ1"/>
<evidence type="ECO:0000313" key="2">
    <source>
        <dbReference type="EMBL" id="KAH1055339.1"/>
    </source>
</evidence>
<comment type="caution">
    <text evidence="2">The sequence shown here is derived from an EMBL/GenBank/DDBJ whole genome shotgun (WGS) entry which is preliminary data.</text>
</comment>
<protein>
    <submittedName>
        <fullName evidence="2">Uncharacterized protein</fullName>
    </submittedName>
</protein>
<dbReference type="EMBL" id="JAIQCV010000010">
    <property type="protein sequence ID" value="KAH1055339.1"/>
    <property type="molecule type" value="Genomic_DNA"/>
</dbReference>
<accession>A0A9D3URZ1</accession>
<keyword evidence="3" id="KW-1185">Reference proteome</keyword>
<dbReference type="OrthoDB" id="10370321at2759"/>
<evidence type="ECO:0000313" key="3">
    <source>
        <dbReference type="Proteomes" id="UP000828251"/>
    </source>
</evidence>
<gene>
    <name evidence="2" type="ORF">J1N35_033404</name>
</gene>
<feature type="compositionally biased region" description="Basic and acidic residues" evidence="1">
    <location>
        <begin position="68"/>
        <end position="84"/>
    </location>
</feature>
<feature type="region of interest" description="Disordered" evidence="1">
    <location>
        <begin position="65"/>
        <end position="84"/>
    </location>
</feature>
<sequence>MELVYDEDLFVELAGVEATKDPTPLGEEDGPQEPCMVVPISYVGSQSTIYGIDIDLNAAPETDVVGDDVYHSSDPSDHEVDIDSDLDVHAIDRLKRKSSHITD</sequence>